<organism evidence="4 5">
    <name type="scientific">Oceanidesulfovibrio indonesiensis</name>
    <dbReference type="NCBI Taxonomy" id="54767"/>
    <lineage>
        <taxon>Bacteria</taxon>
        <taxon>Pseudomonadati</taxon>
        <taxon>Thermodesulfobacteriota</taxon>
        <taxon>Desulfovibrionia</taxon>
        <taxon>Desulfovibrionales</taxon>
        <taxon>Desulfovibrionaceae</taxon>
        <taxon>Oceanidesulfovibrio</taxon>
    </lineage>
</organism>
<dbReference type="Proteomes" id="UP000448292">
    <property type="component" value="Unassembled WGS sequence"/>
</dbReference>
<dbReference type="Gene3D" id="3.30.70.860">
    <property type="match status" value="1"/>
</dbReference>
<evidence type="ECO:0000313" key="5">
    <source>
        <dbReference type="Proteomes" id="UP000448292"/>
    </source>
</evidence>
<keyword evidence="5" id="KW-1185">Reference proteome</keyword>
<accession>A0A7M3MJD5</accession>
<sequence length="163" mass="18426">MPSMDVVSKVDLQEVDNAVNNTAKEIATRYDFRGVETTVELNRKDKKVVLETGDDMKLKALKDMLIAHLVRRSVEPKSLEFKEPEGISGGRLRQEAVIQEGIEKEKAQAIVKAIKATKLKVQPAIQDDQVRVTGKKIDDLQEVIQLLNQKDFGLPLQYVNMKR</sequence>
<dbReference type="PANTHER" id="PTHR30476:SF0">
    <property type="entry name" value="UPF0234 PROTEIN YAJQ"/>
    <property type="match status" value="1"/>
</dbReference>
<dbReference type="AlphaFoldDB" id="A0A7M3MJD5"/>
<evidence type="ECO:0000313" key="4">
    <source>
        <dbReference type="EMBL" id="TVM19450.1"/>
    </source>
</evidence>
<reference evidence="4 5" key="1">
    <citation type="submission" date="2018-06" db="EMBL/GenBank/DDBJ databases">
        <title>Complete genome of Desulfovibrio indonesiensis P37SLT.</title>
        <authorList>
            <person name="Crispim J.S."/>
            <person name="Vidigal P.M.P."/>
            <person name="Silva L.C.F."/>
            <person name="Laguardia C.N."/>
            <person name="Araujo L.C."/>
            <person name="Dias R.S."/>
            <person name="Sousa M.P."/>
            <person name="Paula S.O."/>
            <person name="Silva C."/>
        </authorList>
    </citation>
    <scope>NUCLEOTIDE SEQUENCE [LARGE SCALE GENOMIC DNA]</scope>
    <source>
        <strain evidence="4 5">P37SLT</strain>
    </source>
</reference>
<dbReference type="NCBIfam" id="NF003819">
    <property type="entry name" value="PRK05412.1"/>
    <property type="match status" value="1"/>
</dbReference>
<evidence type="ECO:0000256" key="1">
    <source>
        <dbReference type="ARBA" id="ARBA00022741"/>
    </source>
</evidence>
<dbReference type="EMBL" id="QMIE01000002">
    <property type="protein sequence ID" value="TVM19450.1"/>
    <property type="molecule type" value="Genomic_DNA"/>
</dbReference>
<proteinExistence type="inferred from homology"/>
<comment type="caution">
    <text evidence="4">The sequence shown here is derived from an EMBL/GenBank/DDBJ whole genome shotgun (WGS) entry which is preliminary data.</text>
</comment>
<dbReference type="Gene3D" id="3.30.70.990">
    <property type="entry name" value="YajQ-like, domain 2"/>
    <property type="match status" value="1"/>
</dbReference>
<name>A0A7M3MJD5_9BACT</name>
<dbReference type="HAMAP" id="MF_00632">
    <property type="entry name" value="UPF0234"/>
    <property type="match status" value="1"/>
</dbReference>
<dbReference type="InterPro" id="IPR007551">
    <property type="entry name" value="YajQ/Smlt4090-like"/>
</dbReference>
<dbReference type="GO" id="GO:0005829">
    <property type="term" value="C:cytosol"/>
    <property type="evidence" value="ECO:0007669"/>
    <property type="project" value="TreeGrafter"/>
</dbReference>
<keyword evidence="1 3" id="KW-0547">Nucleotide-binding</keyword>
<comment type="similarity">
    <text evidence="2 3">Belongs to the YajQ family.</text>
</comment>
<evidence type="ECO:0000256" key="2">
    <source>
        <dbReference type="ARBA" id="ARBA00093450"/>
    </source>
</evidence>
<dbReference type="OrthoDB" id="9801447at2"/>
<dbReference type="InterPro" id="IPR035571">
    <property type="entry name" value="UPF0234-like_C"/>
</dbReference>
<evidence type="ECO:0000256" key="3">
    <source>
        <dbReference type="HAMAP-Rule" id="MF_00632"/>
    </source>
</evidence>
<dbReference type="Pfam" id="PF04461">
    <property type="entry name" value="YajQ"/>
    <property type="match status" value="1"/>
</dbReference>
<dbReference type="RefSeq" id="WP_144301806.1">
    <property type="nucleotide sequence ID" value="NZ_QMIE01000002.1"/>
</dbReference>
<dbReference type="InterPro" id="IPR035570">
    <property type="entry name" value="UPF0234_N"/>
</dbReference>
<comment type="function">
    <text evidence="3">Nucleotide-binding protein.</text>
</comment>
<dbReference type="InterPro" id="IPR036183">
    <property type="entry name" value="YajQ-like_sf"/>
</dbReference>
<protein>
    <recommendedName>
        <fullName evidence="3">Nucleotide-binding protein DPQ33_03570</fullName>
    </recommendedName>
</protein>
<dbReference type="SUPFAM" id="SSF89963">
    <property type="entry name" value="YajQ-like"/>
    <property type="match status" value="2"/>
</dbReference>
<dbReference type="PANTHER" id="PTHR30476">
    <property type="entry name" value="UPF0234 PROTEIN YAJQ"/>
    <property type="match status" value="1"/>
</dbReference>
<gene>
    <name evidence="4" type="ORF">DPQ33_03570</name>
</gene>
<dbReference type="GO" id="GO:0000166">
    <property type="term" value="F:nucleotide binding"/>
    <property type="evidence" value="ECO:0007669"/>
    <property type="project" value="UniProtKB-UniRule"/>
</dbReference>